<name>A0A9Q4HBM9_BACSC</name>
<evidence type="ECO:0000313" key="1">
    <source>
        <dbReference type="EMBL" id="MCY8123120.1"/>
    </source>
</evidence>
<dbReference type="EMBL" id="JALANJ010000056">
    <property type="protein sequence ID" value="MCY8123120.1"/>
    <property type="molecule type" value="Genomic_DNA"/>
</dbReference>
<gene>
    <name evidence="1" type="ORF">MOC45_21500</name>
</gene>
<protein>
    <submittedName>
        <fullName evidence="1">Uncharacterized protein</fullName>
    </submittedName>
</protein>
<dbReference type="Proteomes" id="UP001070352">
    <property type="component" value="Unassembled WGS sequence"/>
</dbReference>
<organism evidence="1 2">
    <name type="scientific">Bacillus spizizenii</name>
    <name type="common">Bacillus subtilis subsp. spizizenii</name>
    <dbReference type="NCBI Taxonomy" id="96241"/>
    <lineage>
        <taxon>Bacteria</taxon>
        <taxon>Bacillati</taxon>
        <taxon>Bacillota</taxon>
        <taxon>Bacilli</taxon>
        <taxon>Bacillales</taxon>
        <taxon>Bacillaceae</taxon>
        <taxon>Bacillus</taxon>
    </lineage>
</organism>
<comment type="caution">
    <text evidence="1">The sequence shown here is derived from an EMBL/GenBank/DDBJ whole genome shotgun (WGS) entry which is preliminary data.</text>
</comment>
<sequence length="70" mass="8362">MNYVRPKKFKKRGITMEYYDGIKVRQSWKENGEKPCDHAFEVEYLNGSRTEDYVCRDCGKAVHRSEIENK</sequence>
<proteinExistence type="predicted"/>
<dbReference type="AlphaFoldDB" id="A0A9Q4HBM9"/>
<reference evidence="1" key="1">
    <citation type="submission" date="2022-02" db="EMBL/GenBank/DDBJ databases">
        <title>Crop Bioprotection Bacillus Genome Sequencing.</title>
        <authorList>
            <person name="Dunlap C."/>
        </authorList>
    </citation>
    <scope>NUCLEOTIDE SEQUENCE</scope>
    <source>
        <strain evidence="1">M18B4</strain>
    </source>
</reference>
<accession>A0A9Q4HBM9</accession>
<evidence type="ECO:0000313" key="2">
    <source>
        <dbReference type="Proteomes" id="UP001070352"/>
    </source>
</evidence>